<proteinExistence type="predicted"/>
<organism evidence="3 4">
    <name type="scientific">Fusarium flagelliforme</name>
    <dbReference type="NCBI Taxonomy" id="2675880"/>
    <lineage>
        <taxon>Eukaryota</taxon>
        <taxon>Fungi</taxon>
        <taxon>Dikarya</taxon>
        <taxon>Ascomycota</taxon>
        <taxon>Pezizomycotina</taxon>
        <taxon>Sordariomycetes</taxon>
        <taxon>Hypocreomycetidae</taxon>
        <taxon>Hypocreales</taxon>
        <taxon>Nectriaceae</taxon>
        <taxon>Fusarium</taxon>
        <taxon>Fusarium incarnatum-equiseti species complex</taxon>
    </lineage>
</organism>
<comment type="caution">
    <text evidence="3">The sequence shown here is derived from an EMBL/GenBank/DDBJ whole genome shotgun (WGS) entry which is preliminary data.</text>
</comment>
<dbReference type="Proteomes" id="UP000265631">
    <property type="component" value="Unassembled WGS sequence"/>
</dbReference>
<feature type="compositionally biased region" description="Polar residues" evidence="2">
    <location>
        <begin position="1"/>
        <end position="19"/>
    </location>
</feature>
<keyword evidence="4" id="KW-1185">Reference proteome</keyword>
<evidence type="ECO:0000256" key="2">
    <source>
        <dbReference type="SAM" id="MobiDB-lite"/>
    </source>
</evidence>
<keyword evidence="1" id="KW-0175">Coiled coil</keyword>
<name>A0A395MIP6_9HYPO</name>
<feature type="region of interest" description="Disordered" evidence="2">
    <location>
        <begin position="1"/>
        <end position="31"/>
    </location>
</feature>
<reference evidence="3 4" key="1">
    <citation type="journal article" date="2018" name="PLoS Pathog.">
        <title>Evolution of structural diversity of trichothecenes, a family of toxins produced by plant pathogenic and entomopathogenic fungi.</title>
        <authorList>
            <person name="Proctor R.H."/>
            <person name="McCormick S.P."/>
            <person name="Kim H.S."/>
            <person name="Cardoza R.E."/>
            <person name="Stanley A.M."/>
            <person name="Lindo L."/>
            <person name="Kelly A."/>
            <person name="Brown D.W."/>
            <person name="Lee T."/>
            <person name="Vaughan M.M."/>
            <person name="Alexander N.J."/>
            <person name="Busman M."/>
            <person name="Gutierrez S."/>
        </authorList>
    </citation>
    <scope>NUCLEOTIDE SEQUENCE [LARGE SCALE GENOMIC DNA]</scope>
    <source>
        <strain evidence="3 4">NRRL 13405</strain>
    </source>
</reference>
<protein>
    <submittedName>
        <fullName evidence="3">Uncharacterized protein</fullName>
    </submittedName>
</protein>
<gene>
    <name evidence="3" type="ORF">FIE12Z_7993</name>
</gene>
<evidence type="ECO:0000256" key="1">
    <source>
        <dbReference type="SAM" id="Coils"/>
    </source>
</evidence>
<dbReference type="EMBL" id="PXXK01000235">
    <property type="protein sequence ID" value="RFN47797.1"/>
    <property type="molecule type" value="Genomic_DNA"/>
</dbReference>
<sequence length="122" mass="14625">MPATNNKKPATKQPATKQPATKKPREDSDWKMLYNRKDRPFSFDPDFDFEDEPWDLCMIPLSKEEKENATEEAIAKRKKAEAKKNFIREEDRMDYPIEGYFLKMKDGVYYPDMKIEQIWSRH</sequence>
<dbReference type="AlphaFoldDB" id="A0A395MIP6"/>
<evidence type="ECO:0000313" key="3">
    <source>
        <dbReference type="EMBL" id="RFN47797.1"/>
    </source>
</evidence>
<feature type="coiled-coil region" evidence="1">
    <location>
        <begin position="61"/>
        <end position="90"/>
    </location>
</feature>
<evidence type="ECO:0000313" key="4">
    <source>
        <dbReference type="Proteomes" id="UP000265631"/>
    </source>
</evidence>
<accession>A0A395MIP6</accession>